<evidence type="ECO:0000313" key="6">
    <source>
        <dbReference type="EMBL" id="MCP8938326.1"/>
    </source>
</evidence>
<keyword evidence="2" id="KW-0238">DNA-binding</keyword>
<reference evidence="6 7" key="1">
    <citation type="submission" date="2022-07" db="EMBL/GenBank/DDBJ databases">
        <authorList>
            <person name="Li W.-J."/>
            <person name="Deng Q.-Q."/>
        </authorList>
    </citation>
    <scope>NUCLEOTIDE SEQUENCE [LARGE SCALE GENOMIC DNA]</scope>
    <source>
        <strain evidence="6 7">SYSU M60028</strain>
    </source>
</reference>
<dbReference type="RefSeq" id="WP_254740127.1">
    <property type="nucleotide sequence ID" value="NZ_JANCLU010000005.1"/>
</dbReference>
<dbReference type="InterPro" id="IPR046335">
    <property type="entry name" value="LacI/GalR-like_sensor"/>
</dbReference>
<comment type="caution">
    <text evidence="6">The sequence shown here is derived from an EMBL/GenBank/DDBJ whole genome shotgun (WGS) entry which is preliminary data.</text>
</comment>
<keyword evidence="7" id="KW-1185">Reference proteome</keyword>
<dbReference type="PANTHER" id="PTHR30146:SF138">
    <property type="entry name" value="TRANSCRIPTIONAL REGULATORY PROTEIN"/>
    <property type="match status" value="1"/>
</dbReference>
<feature type="domain" description="HTH lacI-type" evidence="5">
    <location>
        <begin position="12"/>
        <end position="66"/>
    </location>
</feature>
<dbReference type="Pfam" id="PF13377">
    <property type="entry name" value="Peripla_BP_3"/>
    <property type="match status" value="1"/>
</dbReference>
<dbReference type="Gene3D" id="3.40.50.2300">
    <property type="match status" value="2"/>
</dbReference>
<protein>
    <submittedName>
        <fullName evidence="6">LacI family transcriptional regulator</fullName>
    </submittedName>
</protein>
<keyword evidence="3" id="KW-0804">Transcription</keyword>
<feature type="region of interest" description="Disordered" evidence="4">
    <location>
        <begin position="336"/>
        <end position="359"/>
    </location>
</feature>
<dbReference type="PANTHER" id="PTHR30146">
    <property type="entry name" value="LACI-RELATED TRANSCRIPTIONAL REPRESSOR"/>
    <property type="match status" value="1"/>
</dbReference>
<evidence type="ECO:0000256" key="3">
    <source>
        <dbReference type="ARBA" id="ARBA00023163"/>
    </source>
</evidence>
<name>A0ABT1LA16_9HYPH</name>
<dbReference type="InterPro" id="IPR010982">
    <property type="entry name" value="Lambda_DNA-bd_dom_sf"/>
</dbReference>
<keyword evidence="1" id="KW-0805">Transcription regulation</keyword>
<sequence>MARRRGTEPGPATISDVARRVGVATSTVSRALTRPGRVSDALRLRVLAAAAELGYQPNPQARSLTSGRTGCVALLVQDVTNPYFCGLIRGTQTQLRSRGYRHLLVDLENNDEIEEAALAELPSAVDGMVVMGAHVSDDRLREVARRVPVVVINRELDGVPSVVVDTPSALEDALQYLVSLGHRRIAYAAGPKPSWSSRKRWAALQGAAERLGVTCERIGPFSPGKLAGAAAADAALHIGVTACIFFNDLLAIGALKRFAERGVAVPGDISVVGCDDIFGADFCNPPLTTITAPTEQVGRTATDMLLARLHPGDAETAALPERVKLPAPLTIRASVASARPAQAEPAPPRPAAALGETVS</sequence>
<dbReference type="SUPFAM" id="SSF53822">
    <property type="entry name" value="Periplasmic binding protein-like I"/>
    <property type="match status" value="1"/>
</dbReference>
<evidence type="ECO:0000256" key="4">
    <source>
        <dbReference type="SAM" id="MobiDB-lite"/>
    </source>
</evidence>
<dbReference type="InterPro" id="IPR000843">
    <property type="entry name" value="HTH_LacI"/>
</dbReference>
<organism evidence="6 7">
    <name type="scientific">Alsobacter ponti</name>
    <dbReference type="NCBI Taxonomy" id="2962936"/>
    <lineage>
        <taxon>Bacteria</taxon>
        <taxon>Pseudomonadati</taxon>
        <taxon>Pseudomonadota</taxon>
        <taxon>Alphaproteobacteria</taxon>
        <taxon>Hyphomicrobiales</taxon>
        <taxon>Alsobacteraceae</taxon>
        <taxon>Alsobacter</taxon>
    </lineage>
</organism>
<proteinExistence type="predicted"/>
<dbReference type="Gene3D" id="1.10.260.40">
    <property type="entry name" value="lambda repressor-like DNA-binding domains"/>
    <property type="match status" value="1"/>
</dbReference>
<dbReference type="CDD" id="cd06267">
    <property type="entry name" value="PBP1_LacI_sugar_binding-like"/>
    <property type="match status" value="1"/>
</dbReference>
<dbReference type="CDD" id="cd01392">
    <property type="entry name" value="HTH_LacI"/>
    <property type="match status" value="1"/>
</dbReference>
<evidence type="ECO:0000313" key="7">
    <source>
        <dbReference type="Proteomes" id="UP001205890"/>
    </source>
</evidence>
<dbReference type="PROSITE" id="PS50932">
    <property type="entry name" value="HTH_LACI_2"/>
    <property type="match status" value="1"/>
</dbReference>
<dbReference type="SMART" id="SM00354">
    <property type="entry name" value="HTH_LACI"/>
    <property type="match status" value="1"/>
</dbReference>
<accession>A0ABT1LA16</accession>
<dbReference type="Proteomes" id="UP001205890">
    <property type="component" value="Unassembled WGS sequence"/>
</dbReference>
<evidence type="ECO:0000256" key="1">
    <source>
        <dbReference type="ARBA" id="ARBA00023015"/>
    </source>
</evidence>
<dbReference type="Pfam" id="PF00356">
    <property type="entry name" value="LacI"/>
    <property type="match status" value="1"/>
</dbReference>
<dbReference type="EMBL" id="JANCLU010000005">
    <property type="protein sequence ID" value="MCP8938326.1"/>
    <property type="molecule type" value="Genomic_DNA"/>
</dbReference>
<dbReference type="InterPro" id="IPR028082">
    <property type="entry name" value="Peripla_BP_I"/>
</dbReference>
<evidence type="ECO:0000256" key="2">
    <source>
        <dbReference type="ARBA" id="ARBA00023125"/>
    </source>
</evidence>
<dbReference type="SUPFAM" id="SSF47413">
    <property type="entry name" value="lambda repressor-like DNA-binding domains"/>
    <property type="match status" value="1"/>
</dbReference>
<evidence type="ECO:0000259" key="5">
    <source>
        <dbReference type="PROSITE" id="PS50932"/>
    </source>
</evidence>
<gene>
    <name evidence="6" type="ORF">NK718_07350</name>
</gene>